<evidence type="ECO:0000259" key="3">
    <source>
        <dbReference type="Pfam" id="PF26572"/>
    </source>
</evidence>
<evidence type="ECO:0000313" key="4">
    <source>
        <dbReference type="EMBL" id="QNE34418.1"/>
    </source>
</evidence>
<sequence length="252" mass="26710">MSQSFSLQDTLAAADLQTYLSRAARVEEGSVRLIAGSGVLAVYTAILYPRGLLDQTPTVLGLRTFLTGNDVEFDVVVPIRSLLDRLARVREAAESAAAASETGAVEEEGRDGDESGAVDGAVESAPLEVRLPMEAPSVTWAGISPPRGGWRQVGETNFELLQATAAAGIAEVADAVPTGTGEQLVQRVRAEVWGRPIDELEYVPAGAAFAAESLGFLAAGEPVAILETGPWTRLTTRRGHTLIRRQSWSLRG</sequence>
<name>A0A7G6Y7F3_9MICO</name>
<protein>
    <submittedName>
        <fullName evidence="4">Uncharacterized protein</fullName>
    </submittedName>
</protein>
<dbReference type="Pfam" id="PF26572">
    <property type="entry name" value="DUF8185"/>
    <property type="match status" value="1"/>
</dbReference>
<dbReference type="Proteomes" id="UP000515511">
    <property type="component" value="Chromosome"/>
</dbReference>
<dbReference type="KEGG" id="lse:F1C12_04215"/>
<dbReference type="InterPro" id="IPR058498">
    <property type="entry name" value="DUF8185"/>
</dbReference>
<dbReference type="AlphaFoldDB" id="A0A7G6Y7F3"/>
<feature type="compositionally biased region" description="Acidic residues" evidence="1">
    <location>
        <begin position="104"/>
        <end position="116"/>
    </location>
</feature>
<evidence type="ECO:0000256" key="1">
    <source>
        <dbReference type="SAM" id="MobiDB-lite"/>
    </source>
</evidence>
<feature type="region of interest" description="Disordered" evidence="1">
    <location>
        <begin position="97"/>
        <end position="117"/>
    </location>
</feature>
<organism evidence="4 5">
    <name type="scientific">Leifsonia shinshuensis</name>
    <dbReference type="NCBI Taxonomy" id="150026"/>
    <lineage>
        <taxon>Bacteria</taxon>
        <taxon>Bacillati</taxon>
        <taxon>Actinomycetota</taxon>
        <taxon>Actinomycetes</taxon>
        <taxon>Micrococcales</taxon>
        <taxon>Microbacteriaceae</taxon>
        <taxon>Leifsonia</taxon>
    </lineage>
</organism>
<evidence type="ECO:0000313" key="5">
    <source>
        <dbReference type="Proteomes" id="UP000515511"/>
    </source>
</evidence>
<feature type="domain" description="DUF8185" evidence="3">
    <location>
        <begin position="145"/>
        <end position="247"/>
    </location>
</feature>
<feature type="domain" description="DUF8010" evidence="2">
    <location>
        <begin position="3"/>
        <end position="94"/>
    </location>
</feature>
<accession>A0A7G6Y7F3</accession>
<dbReference type="Pfam" id="PF26035">
    <property type="entry name" value="DUF8010"/>
    <property type="match status" value="1"/>
</dbReference>
<dbReference type="RefSeq" id="WP_185277580.1">
    <property type="nucleotide sequence ID" value="NZ_CP043641.1"/>
</dbReference>
<proteinExistence type="predicted"/>
<gene>
    <name evidence="4" type="ORF">F1C12_04215</name>
</gene>
<dbReference type="EMBL" id="CP043641">
    <property type="protein sequence ID" value="QNE34418.1"/>
    <property type="molecule type" value="Genomic_DNA"/>
</dbReference>
<dbReference type="InterPro" id="IPR058323">
    <property type="entry name" value="DUF8010"/>
</dbReference>
<reference evidence="5" key="1">
    <citation type="submission" date="2019-09" db="EMBL/GenBank/DDBJ databases">
        <title>Antimicrobial potential of Antarctic Bacteria.</title>
        <authorList>
            <person name="Benaud N."/>
            <person name="Edwards R.J."/>
            <person name="Ferrari B.C."/>
        </authorList>
    </citation>
    <scope>NUCLEOTIDE SEQUENCE [LARGE SCALE GENOMIC DNA]</scope>
    <source>
        <strain evidence="5">INR9</strain>
    </source>
</reference>
<evidence type="ECO:0000259" key="2">
    <source>
        <dbReference type="Pfam" id="PF26035"/>
    </source>
</evidence>